<feature type="region of interest" description="Disordered" evidence="1">
    <location>
        <begin position="122"/>
        <end position="157"/>
    </location>
</feature>
<feature type="transmembrane region" description="Helical" evidence="2">
    <location>
        <begin position="44"/>
        <end position="64"/>
    </location>
</feature>
<comment type="caution">
    <text evidence="3">The sequence shown here is derived from an EMBL/GenBank/DDBJ whole genome shotgun (WGS) entry which is preliminary data.</text>
</comment>
<evidence type="ECO:0000313" key="3">
    <source>
        <dbReference type="EMBL" id="SPW24262.1"/>
    </source>
</evidence>
<organism evidence="3 4">
    <name type="scientific">Corynebacterium matruchotii</name>
    <dbReference type="NCBI Taxonomy" id="43768"/>
    <lineage>
        <taxon>Bacteria</taxon>
        <taxon>Bacillati</taxon>
        <taxon>Actinomycetota</taxon>
        <taxon>Actinomycetes</taxon>
        <taxon>Mycobacteriales</taxon>
        <taxon>Corynebacteriaceae</taxon>
        <taxon>Corynebacterium</taxon>
    </lineage>
</organism>
<evidence type="ECO:0000313" key="4">
    <source>
        <dbReference type="Proteomes" id="UP000249886"/>
    </source>
</evidence>
<keyword evidence="2" id="KW-1133">Transmembrane helix</keyword>
<dbReference type="AlphaFoldDB" id="A0A8B4GT23"/>
<keyword evidence="2" id="KW-0472">Membrane</keyword>
<name>A0A8B4GT23_9CORY</name>
<protein>
    <submittedName>
        <fullName evidence="3">Uncharacterized protein</fullName>
    </submittedName>
</protein>
<accession>A0A8B4GT23</accession>
<feature type="compositionally biased region" description="Polar residues" evidence="1">
    <location>
        <begin position="146"/>
        <end position="157"/>
    </location>
</feature>
<evidence type="ECO:0000256" key="1">
    <source>
        <dbReference type="SAM" id="MobiDB-lite"/>
    </source>
</evidence>
<sequence>MTGSKKTTGGKPISTPMESYAINLVLPKLQNGTKWNVNSLQLEIMIFALILGLLRGMLGRSFLLELPPRARRIRVLDSDPGTGYGTTSACAENTTDDTETINMHGNYLRVRGEYTGARALPASSTELPPRARRIPNPKECPMPRLGTTSACAENTRG</sequence>
<evidence type="ECO:0000256" key="2">
    <source>
        <dbReference type="SAM" id="Phobius"/>
    </source>
</evidence>
<gene>
    <name evidence="3" type="ORF">NCTC10254_00632</name>
</gene>
<proteinExistence type="predicted"/>
<keyword evidence="2" id="KW-0812">Transmembrane</keyword>
<reference evidence="3 4" key="1">
    <citation type="submission" date="2018-06" db="EMBL/GenBank/DDBJ databases">
        <authorList>
            <consortium name="Pathogen Informatics"/>
            <person name="Doyle S."/>
        </authorList>
    </citation>
    <scope>NUCLEOTIDE SEQUENCE [LARGE SCALE GENOMIC DNA]</scope>
    <source>
        <strain evidence="3 4">NCTC10254</strain>
    </source>
</reference>
<dbReference type="Proteomes" id="UP000249886">
    <property type="component" value="Unassembled WGS sequence"/>
</dbReference>
<dbReference type="EMBL" id="UARK01000001">
    <property type="protein sequence ID" value="SPW24262.1"/>
    <property type="molecule type" value="Genomic_DNA"/>
</dbReference>